<accession>A0A9D2LWV3</accession>
<evidence type="ECO:0000313" key="1">
    <source>
        <dbReference type="EMBL" id="HJB37121.1"/>
    </source>
</evidence>
<comment type="caution">
    <text evidence="1">The sequence shown here is derived from an EMBL/GenBank/DDBJ whole genome shotgun (WGS) entry which is preliminary data.</text>
</comment>
<dbReference type="Gene3D" id="3.60.15.10">
    <property type="entry name" value="Ribonuclease Z/Hydroxyacylglutathione hydrolase-like"/>
    <property type="match status" value="1"/>
</dbReference>
<dbReference type="AlphaFoldDB" id="A0A9D2LWV3"/>
<gene>
    <name evidence="1" type="ORF">H9942_03530</name>
</gene>
<reference evidence="1" key="2">
    <citation type="submission" date="2021-04" db="EMBL/GenBank/DDBJ databases">
        <authorList>
            <person name="Gilroy R."/>
        </authorList>
    </citation>
    <scope>NUCLEOTIDE SEQUENCE</scope>
    <source>
        <strain evidence="1">ChiBcolR8-3208</strain>
    </source>
</reference>
<protein>
    <submittedName>
        <fullName evidence="1">MBL fold metallo-hydrolase</fullName>
    </submittedName>
</protein>
<sequence length="229" mass="26404">MKVTFIYHSSYFVELDHCCLLFDYYQGDIPQVGKPLYVFASHSHPDHFSPAIFQLAGEEREVHYLLSNDISPRQVPEKLRDQATFVGPRSFCQVGPLKVATLRSTDMGVAFLVQCEGKCIYHAGDLNCWVWDGAPRFQNDQMRQLYQQELELLRDKDIDVAFVPLDPRQEADFDLGMKYFFEAGGAQHVFPMHMWGDYSVVPLFKSTPTYREYAKHVMDVSQPGQSFEV</sequence>
<dbReference type="PANTHER" id="PTHR42967">
    <property type="entry name" value="METAL DEPENDENT HYDROLASE"/>
    <property type="match status" value="1"/>
</dbReference>
<dbReference type="Pfam" id="PF13483">
    <property type="entry name" value="Lactamase_B_3"/>
    <property type="match status" value="1"/>
</dbReference>
<proteinExistence type="predicted"/>
<name>A0A9D2LWV3_9FIRM</name>
<dbReference type="InterPro" id="IPR036866">
    <property type="entry name" value="RibonucZ/Hydroxyglut_hydro"/>
</dbReference>
<dbReference type="EMBL" id="DWXZ01000064">
    <property type="protein sequence ID" value="HJB37121.1"/>
    <property type="molecule type" value="Genomic_DNA"/>
</dbReference>
<evidence type="ECO:0000313" key="2">
    <source>
        <dbReference type="Proteomes" id="UP000824214"/>
    </source>
</evidence>
<organism evidence="1 2">
    <name type="scientific">Candidatus Acutalibacter ornithocaccae</name>
    <dbReference type="NCBI Taxonomy" id="2838416"/>
    <lineage>
        <taxon>Bacteria</taxon>
        <taxon>Bacillati</taxon>
        <taxon>Bacillota</taxon>
        <taxon>Clostridia</taxon>
        <taxon>Eubacteriales</taxon>
        <taxon>Acutalibacteraceae</taxon>
        <taxon>Acutalibacter</taxon>
    </lineage>
</organism>
<dbReference type="Proteomes" id="UP000824214">
    <property type="component" value="Unassembled WGS sequence"/>
</dbReference>
<dbReference type="PANTHER" id="PTHR42967:SF1">
    <property type="entry name" value="MBL FOLD METALLO-HYDROLASE"/>
    <property type="match status" value="1"/>
</dbReference>
<reference evidence="1" key="1">
    <citation type="journal article" date="2021" name="PeerJ">
        <title>Extensive microbial diversity within the chicken gut microbiome revealed by metagenomics and culture.</title>
        <authorList>
            <person name="Gilroy R."/>
            <person name="Ravi A."/>
            <person name="Getino M."/>
            <person name="Pursley I."/>
            <person name="Horton D.L."/>
            <person name="Alikhan N.F."/>
            <person name="Baker D."/>
            <person name="Gharbi K."/>
            <person name="Hall N."/>
            <person name="Watson M."/>
            <person name="Adriaenssens E.M."/>
            <person name="Foster-Nyarko E."/>
            <person name="Jarju S."/>
            <person name="Secka A."/>
            <person name="Antonio M."/>
            <person name="Oren A."/>
            <person name="Chaudhuri R.R."/>
            <person name="La Ragione R."/>
            <person name="Hildebrand F."/>
            <person name="Pallen M.J."/>
        </authorList>
    </citation>
    <scope>NUCLEOTIDE SEQUENCE</scope>
    <source>
        <strain evidence="1">ChiBcolR8-3208</strain>
    </source>
</reference>
<dbReference type="SUPFAM" id="SSF56281">
    <property type="entry name" value="Metallo-hydrolase/oxidoreductase"/>
    <property type="match status" value="1"/>
</dbReference>